<dbReference type="InterPro" id="IPR010131">
    <property type="entry name" value="MdtP/NodT-like"/>
</dbReference>
<evidence type="ECO:0000256" key="1">
    <source>
        <dbReference type="SAM" id="Coils"/>
    </source>
</evidence>
<evidence type="ECO:0000313" key="2">
    <source>
        <dbReference type="EMBL" id="OIQ95496.1"/>
    </source>
</evidence>
<dbReference type="SUPFAM" id="SSF56954">
    <property type="entry name" value="Outer membrane efflux proteins (OEP)"/>
    <property type="match status" value="1"/>
</dbReference>
<comment type="caution">
    <text evidence="2">The sequence shown here is derived from an EMBL/GenBank/DDBJ whole genome shotgun (WGS) entry which is preliminary data.</text>
</comment>
<dbReference type="Pfam" id="PF02321">
    <property type="entry name" value="OEP"/>
    <property type="match status" value="2"/>
</dbReference>
<dbReference type="AlphaFoldDB" id="A0A1J5RHA3"/>
<accession>A0A1J5RHA3</accession>
<organism evidence="2">
    <name type="scientific">mine drainage metagenome</name>
    <dbReference type="NCBI Taxonomy" id="410659"/>
    <lineage>
        <taxon>unclassified sequences</taxon>
        <taxon>metagenomes</taxon>
        <taxon>ecological metagenomes</taxon>
    </lineage>
</organism>
<protein>
    <submittedName>
        <fullName evidence="2">Cobalt-zinc-cadmium resistance protein CzcC</fullName>
    </submittedName>
</protein>
<dbReference type="InterPro" id="IPR003423">
    <property type="entry name" value="OMP_efflux"/>
</dbReference>
<dbReference type="EMBL" id="MLJW01000165">
    <property type="protein sequence ID" value="OIQ95496.1"/>
    <property type="molecule type" value="Genomic_DNA"/>
</dbReference>
<reference evidence="2" key="1">
    <citation type="submission" date="2016-10" db="EMBL/GenBank/DDBJ databases">
        <title>Sequence of Gallionella enrichment culture.</title>
        <authorList>
            <person name="Poehlein A."/>
            <person name="Muehling M."/>
            <person name="Daniel R."/>
        </authorList>
    </citation>
    <scope>NUCLEOTIDE SEQUENCE</scope>
</reference>
<dbReference type="PANTHER" id="PTHR30203">
    <property type="entry name" value="OUTER MEMBRANE CATION EFFLUX PROTEIN"/>
    <property type="match status" value="1"/>
</dbReference>
<dbReference type="Gene3D" id="1.20.1600.10">
    <property type="entry name" value="Outer membrane efflux proteins (OEP)"/>
    <property type="match status" value="1"/>
</dbReference>
<keyword evidence="1" id="KW-0175">Coiled coil</keyword>
<dbReference type="PANTHER" id="PTHR30203:SF24">
    <property type="entry name" value="BLR4935 PROTEIN"/>
    <property type="match status" value="1"/>
</dbReference>
<dbReference type="GO" id="GO:0015562">
    <property type="term" value="F:efflux transmembrane transporter activity"/>
    <property type="evidence" value="ECO:0007669"/>
    <property type="project" value="InterPro"/>
</dbReference>
<gene>
    <name evidence="2" type="primary">czcC_14</name>
    <name evidence="2" type="ORF">GALL_224650</name>
</gene>
<feature type="coiled-coil region" evidence="1">
    <location>
        <begin position="175"/>
        <end position="202"/>
    </location>
</feature>
<proteinExistence type="predicted"/>
<sequence length="427" mass="47008">MSSPWITREARRLSMLLVASALLGGYQQSANAAGLSLAQAIAISVQSNKDLQAARYSVEEARARLLQAGLSPNPRLDIAAKNDLIFRNEGEYNASIGVSQQFSIAGRLAHQKTVARVDVALALAEIKQAELKLAGEVRSEFYRLLVLDRQISLRERLIAIEKALVAGTRERYKAAEVSELDVNTAQLELQRLSQERTLLLSQRIRQMARMKQLLGRSATQDLELDETLPAEEPLPALAELQRQALSSRPDLRFALLNADRAQANQALARAQRWEDWTVGVGLEQGRQVIDGGPPQNSSRVIGLSLSIPLPWRNRNQGNIEVAAAAGAQADAQIEALKLSIGNEVASDYAETERLQQALSEYRRNMLGVSARNVRLAQQGYDQGLVPVGDVVRIQRQQGELNIAYLNTLEQYLQALARLRSATGNLAK</sequence>
<name>A0A1J5RHA3_9ZZZZ</name>